<accession>A0A9P6XDX0</accession>
<dbReference type="Proteomes" id="UP000716291">
    <property type="component" value="Unassembled WGS sequence"/>
</dbReference>
<organism evidence="1 2">
    <name type="scientific">Rhizopus oryzae</name>
    <name type="common">Mucormycosis agent</name>
    <name type="synonym">Rhizopus arrhizus var. delemar</name>
    <dbReference type="NCBI Taxonomy" id="64495"/>
    <lineage>
        <taxon>Eukaryota</taxon>
        <taxon>Fungi</taxon>
        <taxon>Fungi incertae sedis</taxon>
        <taxon>Mucoromycota</taxon>
        <taxon>Mucoromycotina</taxon>
        <taxon>Mucoromycetes</taxon>
        <taxon>Mucorales</taxon>
        <taxon>Mucorineae</taxon>
        <taxon>Rhizopodaceae</taxon>
        <taxon>Rhizopus</taxon>
    </lineage>
</organism>
<sequence length="157" mass="18534">MNDLLENLIKEAEVALCTRMNNPRKKKRKHKPVNDVKIKCMKGQQQLDTTLKEAMQITEKMGLSAKEHTPSLPFMMHYYAISAVKRIKRLFAVTRKLNRSTQLQMMLWATCFVMYTFNLYRCTFWTKGGYRILWKQRPRHTILFGSTGAHLPLFHLL</sequence>
<evidence type="ECO:0000313" key="1">
    <source>
        <dbReference type="EMBL" id="KAG1311574.1"/>
    </source>
</evidence>
<reference evidence="1" key="1">
    <citation type="journal article" date="2020" name="Microb. Genom.">
        <title>Genetic diversity of clinical and environmental Mucorales isolates obtained from an investigation of mucormycosis cases among solid organ transplant recipients.</title>
        <authorList>
            <person name="Nguyen M.H."/>
            <person name="Kaul D."/>
            <person name="Muto C."/>
            <person name="Cheng S.J."/>
            <person name="Richter R.A."/>
            <person name="Bruno V.M."/>
            <person name="Liu G."/>
            <person name="Beyhan S."/>
            <person name="Sundermann A.J."/>
            <person name="Mounaud S."/>
            <person name="Pasculle A.W."/>
            <person name="Nierman W.C."/>
            <person name="Driscoll E."/>
            <person name="Cumbie R."/>
            <person name="Clancy C.J."/>
            <person name="Dupont C.L."/>
        </authorList>
    </citation>
    <scope>NUCLEOTIDE SEQUENCE</scope>
    <source>
        <strain evidence="1">GL11</strain>
    </source>
</reference>
<dbReference type="OrthoDB" id="10283105at2759"/>
<evidence type="ECO:0000313" key="2">
    <source>
        <dbReference type="Proteomes" id="UP000716291"/>
    </source>
</evidence>
<proteinExistence type="predicted"/>
<keyword evidence="2" id="KW-1185">Reference proteome</keyword>
<gene>
    <name evidence="1" type="ORF">G6F64_003704</name>
</gene>
<dbReference type="AlphaFoldDB" id="A0A9P6XDX0"/>
<protein>
    <submittedName>
        <fullName evidence="1">Uncharacterized protein</fullName>
    </submittedName>
</protein>
<name>A0A9P6XDX0_RHIOR</name>
<comment type="caution">
    <text evidence="1">The sequence shown here is derived from an EMBL/GenBank/DDBJ whole genome shotgun (WGS) entry which is preliminary data.</text>
</comment>
<dbReference type="EMBL" id="JAANQT010000374">
    <property type="protein sequence ID" value="KAG1311574.1"/>
    <property type="molecule type" value="Genomic_DNA"/>
</dbReference>